<gene>
    <name evidence="5" type="ORF">CBER1_00902</name>
</gene>
<evidence type="ECO:0000313" key="6">
    <source>
        <dbReference type="Proteomes" id="UP000237631"/>
    </source>
</evidence>
<evidence type="ECO:0000256" key="1">
    <source>
        <dbReference type="ARBA" id="ARBA00022630"/>
    </source>
</evidence>
<sequence>MASSNRRVLVNGGGPAGAVTAFWLAKGGFEVVVTERSMSRPYGQGVDVTGRAVDIIKKMGLEQRIRDSTTGEAGLTVVDDQSEDVAPPLGTAPIEGGTASVTQEIEIMRRDLTKIFVDAAEALPNVTFRYGCTVDEVQQHEKSITAVLSDTGEQEDFTAIIGADGLGSAIRKLTFDPETNRRSVSPTDTYVAFFSIPGDPKYDTPVGKLQHANKGRGILIRPIDKKGTQRSCYLMSQSDSQELAQVARTGSQEDQKALLDNRFRELTGPLGKRAVQGMHSADDFYFTRIVQIKLDSWHSGRAALVGDAGYSPSPLTGQGTTLAIIGAYVLAGEMAKSPDDLERAFTSYYDILNKFVSESQEIPLGGQAPKLILPQSDWGIWLLRTFYKIISWAGVWRLLNFGNETVKIELPEYDFGGPD</sequence>
<keyword evidence="3" id="KW-0560">Oxidoreductase</keyword>
<evidence type="ECO:0000256" key="3">
    <source>
        <dbReference type="ARBA" id="ARBA00023002"/>
    </source>
</evidence>
<dbReference type="STRING" id="357750.A0A2S6C0Q3"/>
<dbReference type="InterPro" id="IPR051704">
    <property type="entry name" value="FAD_aromatic-hydroxylase"/>
</dbReference>
<dbReference type="InterPro" id="IPR002938">
    <property type="entry name" value="FAD-bd"/>
</dbReference>
<accession>A0A2S6C0Q3</accession>
<dbReference type="PANTHER" id="PTHR46865:SF2">
    <property type="entry name" value="MONOOXYGENASE"/>
    <property type="match status" value="1"/>
</dbReference>
<dbReference type="Gene3D" id="3.30.9.10">
    <property type="entry name" value="D-Amino Acid Oxidase, subunit A, domain 2"/>
    <property type="match status" value="1"/>
</dbReference>
<dbReference type="GO" id="GO:0071949">
    <property type="term" value="F:FAD binding"/>
    <property type="evidence" value="ECO:0007669"/>
    <property type="project" value="InterPro"/>
</dbReference>
<name>A0A2S6C0Q3_9PEZI</name>
<dbReference type="AlphaFoldDB" id="A0A2S6C0Q3"/>
<dbReference type="InterPro" id="IPR036188">
    <property type="entry name" value="FAD/NAD-bd_sf"/>
</dbReference>
<organism evidence="5 6">
    <name type="scientific">Cercospora berteroae</name>
    <dbReference type="NCBI Taxonomy" id="357750"/>
    <lineage>
        <taxon>Eukaryota</taxon>
        <taxon>Fungi</taxon>
        <taxon>Dikarya</taxon>
        <taxon>Ascomycota</taxon>
        <taxon>Pezizomycotina</taxon>
        <taxon>Dothideomycetes</taxon>
        <taxon>Dothideomycetidae</taxon>
        <taxon>Mycosphaerellales</taxon>
        <taxon>Mycosphaerellaceae</taxon>
        <taxon>Cercospora</taxon>
    </lineage>
</organism>
<dbReference type="OrthoDB" id="655030at2759"/>
<feature type="domain" description="FAD-binding" evidence="4">
    <location>
        <begin position="7"/>
        <end position="335"/>
    </location>
</feature>
<dbReference type="Pfam" id="PF01494">
    <property type="entry name" value="FAD_binding_3"/>
    <property type="match status" value="1"/>
</dbReference>
<dbReference type="SUPFAM" id="SSF51905">
    <property type="entry name" value="FAD/NAD(P)-binding domain"/>
    <property type="match status" value="1"/>
</dbReference>
<evidence type="ECO:0000259" key="4">
    <source>
        <dbReference type="Pfam" id="PF01494"/>
    </source>
</evidence>
<proteinExistence type="predicted"/>
<evidence type="ECO:0000256" key="2">
    <source>
        <dbReference type="ARBA" id="ARBA00022827"/>
    </source>
</evidence>
<dbReference type="PRINTS" id="PR00420">
    <property type="entry name" value="RNGMNOXGNASE"/>
</dbReference>
<keyword evidence="2" id="KW-0274">FAD</keyword>
<dbReference type="Gene3D" id="3.50.50.60">
    <property type="entry name" value="FAD/NAD(P)-binding domain"/>
    <property type="match status" value="1"/>
</dbReference>
<dbReference type="PANTHER" id="PTHR46865">
    <property type="entry name" value="OXIDOREDUCTASE-RELATED"/>
    <property type="match status" value="1"/>
</dbReference>
<dbReference type="Proteomes" id="UP000237631">
    <property type="component" value="Unassembled WGS sequence"/>
</dbReference>
<protein>
    <recommendedName>
        <fullName evidence="4">FAD-binding domain-containing protein</fullName>
    </recommendedName>
</protein>
<comment type="caution">
    <text evidence="5">The sequence shown here is derived from an EMBL/GenBank/DDBJ whole genome shotgun (WGS) entry which is preliminary data.</text>
</comment>
<reference evidence="6" key="1">
    <citation type="journal article" date="2017" name="bioRxiv">
        <title>Conservation of a gene cluster reveals novel cercosporin biosynthetic mechanisms and extends production to the genus Colletotrichum.</title>
        <authorList>
            <person name="de Jonge R."/>
            <person name="Ebert M.K."/>
            <person name="Huitt-Roehl C.R."/>
            <person name="Pal P."/>
            <person name="Suttle J.C."/>
            <person name="Spanner R.E."/>
            <person name="Neubauer J.D."/>
            <person name="Jurick W.M.II."/>
            <person name="Stott K.A."/>
            <person name="Secor G.A."/>
            <person name="Thomma B.P.H.J."/>
            <person name="Van de Peer Y."/>
            <person name="Townsend C.A."/>
            <person name="Bolton M.D."/>
        </authorList>
    </citation>
    <scope>NUCLEOTIDE SEQUENCE [LARGE SCALE GENOMIC DNA]</scope>
    <source>
        <strain evidence="6">CBS538.71</strain>
    </source>
</reference>
<evidence type="ECO:0000313" key="5">
    <source>
        <dbReference type="EMBL" id="PPJ53317.1"/>
    </source>
</evidence>
<keyword evidence="6" id="KW-1185">Reference proteome</keyword>
<dbReference type="GO" id="GO:0016491">
    <property type="term" value="F:oxidoreductase activity"/>
    <property type="evidence" value="ECO:0007669"/>
    <property type="project" value="UniProtKB-KW"/>
</dbReference>
<dbReference type="EMBL" id="PNEN01000579">
    <property type="protein sequence ID" value="PPJ53317.1"/>
    <property type="molecule type" value="Genomic_DNA"/>
</dbReference>
<keyword evidence="1" id="KW-0285">Flavoprotein</keyword>